<dbReference type="InterPro" id="IPR051229">
    <property type="entry name" value="ALYREF_mRNA_export"/>
</dbReference>
<keyword evidence="6" id="KW-1185">Reference proteome</keyword>
<evidence type="ECO:0000313" key="6">
    <source>
        <dbReference type="Proteomes" id="UP000521943"/>
    </source>
</evidence>
<evidence type="ECO:0000256" key="1">
    <source>
        <dbReference type="ARBA" id="ARBA00022884"/>
    </source>
</evidence>
<dbReference type="EMBL" id="JACGCI010000004">
    <property type="protein sequence ID" value="KAF6764187.1"/>
    <property type="molecule type" value="Genomic_DNA"/>
</dbReference>
<dbReference type="GO" id="GO:0003729">
    <property type="term" value="F:mRNA binding"/>
    <property type="evidence" value="ECO:0007669"/>
    <property type="project" value="TreeGrafter"/>
</dbReference>
<feature type="domain" description="RRM" evidence="4">
    <location>
        <begin position="62"/>
        <end position="141"/>
    </location>
</feature>
<dbReference type="Pfam" id="PF13865">
    <property type="entry name" value="FoP_duplication"/>
    <property type="match status" value="1"/>
</dbReference>
<feature type="compositionally biased region" description="Low complexity" evidence="3">
    <location>
        <begin position="157"/>
        <end position="183"/>
    </location>
</feature>
<dbReference type="PROSITE" id="PS50102">
    <property type="entry name" value="RRM"/>
    <property type="match status" value="1"/>
</dbReference>
<proteinExistence type="predicted"/>
<dbReference type="InterPro" id="IPR025715">
    <property type="entry name" value="FoP_C"/>
</dbReference>
<dbReference type="SMART" id="SM01218">
    <property type="entry name" value="FoP_duplication"/>
    <property type="match status" value="1"/>
</dbReference>
<dbReference type="InterPro" id="IPR012677">
    <property type="entry name" value="Nucleotide-bd_a/b_plait_sf"/>
</dbReference>
<dbReference type="SUPFAM" id="SSF54928">
    <property type="entry name" value="RNA-binding domain, RBD"/>
    <property type="match status" value="1"/>
</dbReference>
<dbReference type="SMART" id="SM00360">
    <property type="entry name" value="RRM"/>
    <property type="match status" value="1"/>
</dbReference>
<dbReference type="InterPro" id="IPR000504">
    <property type="entry name" value="RRM_dom"/>
</dbReference>
<dbReference type="PANTHER" id="PTHR19965:SF35">
    <property type="entry name" value="RNA ANNEALING PROTEIN YRA1"/>
    <property type="match status" value="1"/>
</dbReference>
<dbReference type="InterPro" id="IPR035979">
    <property type="entry name" value="RBD_domain_sf"/>
</dbReference>
<dbReference type="Gene3D" id="3.30.70.330">
    <property type="match status" value="1"/>
</dbReference>
<name>A0A8H6IHD9_9AGAR</name>
<evidence type="ECO:0000259" key="4">
    <source>
        <dbReference type="PROSITE" id="PS50102"/>
    </source>
</evidence>
<evidence type="ECO:0000256" key="3">
    <source>
        <dbReference type="SAM" id="MobiDB-lite"/>
    </source>
</evidence>
<dbReference type="OrthoDB" id="346839at2759"/>
<sequence>MDKSLDEIIATKPKTGRRAPPRRRAPGAPTGRGAILGKAAPSPVQKVSAAATKAAAVPTIAEKIIVSGLPLDVNEAQVKDLFAQTIGPVRDVSLTYNAQGKSKGTATVLFSRKGDGNKAYQQYNNRLIDGNQPMKIEIIVDPIRAVPLASRVAPAPAARAPAAASQPRNAGPAGRRGAGPRAGRAPRARHAPKTAADLDAEMEDYTAAATAPAAAPAAAA</sequence>
<accession>A0A8H6IHD9</accession>
<dbReference type="GO" id="GO:0005634">
    <property type="term" value="C:nucleus"/>
    <property type="evidence" value="ECO:0007669"/>
    <property type="project" value="TreeGrafter"/>
</dbReference>
<gene>
    <name evidence="5" type="ORF">DFP72DRAFT_871057</name>
</gene>
<comment type="caution">
    <text evidence="5">The sequence shown here is derived from an EMBL/GenBank/DDBJ whole genome shotgun (WGS) entry which is preliminary data.</text>
</comment>
<organism evidence="5 6">
    <name type="scientific">Ephemerocybe angulata</name>
    <dbReference type="NCBI Taxonomy" id="980116"/>
    <lineage>
        <taxon>Eukaryota</taxon>
        <taxon>Fungi</taxon>
        <taxon>Dikarya</taxon>
        <taxon>Basidiomycota</taxon>
        <taxon>Agaricomycotina</taxon>
        <taxon>Agaricomycetes</taxon>
        <taxon>Agaricomycetidae</taxon>
        <taxon>Agaricales</taxon>
        <taxon>Agaricineae</taxon>
        <taxon>Psathyrellaceae</taxon>
        <taxon>Ephemerocybe</taxon>
    </lineage>
</organism>
<feature type="region of interest" description="Disordered" evidence="3">
    <location>
        <begin position="1"/>
        <end position="39"/>
    </location>
</feature>
<dbReference type="Pfam" id="PF00076">
    <property type="entry name" value="RRM_1"/>
    <property type="match status" value="1"/>
</dbReference>
<protein>
    <submittedName>
        <fullName evidence="5">RNA annealing factor</fullName>
    </submittedName>
</protein>
<feature type="region of interest" description="Disordered" evidence="3">
    <location>
        <begin position="157"/>
        <end position="201"/>
    </location>
</feature>
<keyword evidence="1 2" id="KW-0694">RNA-binding</keyword>
<evidence type="ECO:0000256" key="2">
    <source>
        <dbReference type="PROSITE-ProRule" id="PRU00176"/>
    </source>
</evidence>
<dbReference type="AlphaFoldDB" id="A0A8H6IHD9"/>
<dbReference type="Proteomes" id="UP000521943">
    <property type="component" value="Unassembled WGS sequence"/>
</dbReference>
<reference evidence="5 6" key="1">
    <citation type="submission" date="2020-07" db="EMBL/GenBank/DDBJ databases">
        <title>Comparative genomics of pyrophilous fungi reveals a link between fire events and developmental genes.</title>
        <authorList>
            <consortium name="DOE Joint Genome Institute"/>
            <person name="Steindorff A.S."/>
            <person name="Carver A."/>
            <person name="Calhoun S."/>
            <person name="Stillman K."/>
            <person name="Liu H."/>
            <person name="Lipzen A."/>
            <person name="Pangilinan J."/>
            <person name="Labutti K."/>
            <person name="Bruns T.D."/>
            <person name="Grigoriev I.V."/>
        </authorList>
    </citation>
    <scope>NUCLEOTIDE SEQUENCE [LARGE SCALE GENOMIC DNA]</scope>
    <source>
        <strain evidence="5 6">CBS 144469</strain>
    </source>
</reference>
<evidence type="ECO:0000313" key="5">
    <source>
        <dbReference type="EMBL" id="KAF6764187.1"/>
    </source>
</evidence>
<feature type="compositionally biased region" description="Basic residues" evidence="3">
    <location>
        <begin position="14"/>
        <end position="25"/>
    </location>
</feature>
<dbReference type="PANTHER" id="PTHR19965">
    <property type="entry name" value="RNA AND EXPORT FACTOR BINDING PROTEIN"/>
    <property type="match status" value="1"/>
</dbReference>